<dbReference type="Proteomes" id="UP001201980">
    <property type="component" value="Unassembled WGS sequence"/>
</dbReference>
<proteinExistence type="predicted"/>
<reference evidence="2" key="1">
    <citation type="submission" date="2022-07" db="EMBL/GenBank/DDBJ databases">
        <title>Draft genome sequence of Zalerion maritima ATCC 34329, a (micro)plastics degrading marine fungus.</title>
        <authorList>
            <person name="Paco A."/>
            <person name="Goncalves M.F.M."/>
            <person name="Rocha-Santos T.A.P."/>
            <person name="Alves A."/>
        </authorList>
    </citation>
    <scope>NUCLEOTIDE SEQUENCE</scope>
    <source>
        <strain evidence="2">ATCC 34329</strain>
    </source>
</reference>
<protein>
    <submittedName>
        <fullName evidence="2">Uncharacterized protein</fullName>
    </submittedName>
</protein>
<gene>
    <name evidence="2" type="ORF">MKZ38_009374</name>
</gene>
<accession>A0AAD5RGE8</accession>
<name>A0AAD5RGE8_9PEZI</name>
<evidence type="ECO:0000256" key="1">
    <source>
        <dbReference type="SAM" id="MobiDB-lite"/>
    </source>
</evidence>
<organism evidence="2 3">
    <name type="scientific">Zalerion maritima</name>
    <dbReference type="NCBI Taxonomy" id="339359"/>
    <lineage>
        <taxon>Eukaryota</taxon>
        <taxon>Fungi</taxon>
        <taxon>Dikarya</taxon>
        <taxon>Ascomycota</taxon>
        <taxon>Pezizomycotina</taxon>
        <taxon>Sordariomycetes</taxon>
        <taxon>Lulworthiomycetidae</taxon>
        <taxon>Lulworthiales</taxon>
        <taxon>Lulworthiaceae</taxon>
        <taxon>Zalerion</taxon>
    </lineage>
</organism>
<dbReference type="AlphaFoldDB" id="A0AAD5RGE8"/>
<sequence>MWSAGSSSATRREVSLKRHNSPVVRDPGSDVPGQGLPDMIHDKSKGMVAQRAENLPVQQDEKVSPSKLLALLLRSHISLQCLAARVLIVPPLPGTWPFSSAATLHSYGINFGSSPSTGAPFGGADPRARACGAPTCH</sequence>
<keyword evidence="3" id="KW-1185">Reference proteome</keyword>
<feature type="region of interest" description="Disordered" evidence="1">
    <location>
        <begin position="1"/>
        <end position="41"/>
    </location>
</feature>
<dbReference type="EMBL" id="JAKWBI020000723">
    <property type="protein sequence ID" value="KAJ2892790.1"/>
    <property type="molecule type" value="Genomic_DNA"/>
</dbReference>
<evidence type="ECO:0000313" key="3">
    <source>
        <dbReference type="Proteomes" id="UP001201980"/>
    </source>
</evidence>
<comment type="caution">
    <text evidence="2">The sequence shown here is derived from an EMBL/GenBank/DDBJ whole genome shotgun (WGS) entry which is preliminary data.</text>
</comment>
<evidence type="ECO:0000313" key="2">
    <source>
        <dbReference type="EMBL" id="KAJ2892790.1"/>
    </source>
</evidence>